<evidence type="ECO:0000259" key="2">
    <source>
        <dbReference type="Pfam" id="PF01370"/>
    </source>
</evidence>
<organism evidence="3 4">
    <name type="scientific">Candidatus Gottesmanbacteria bacterium RIFCSPLOWO2_01_FULL_49_10</name>
    <dbReference type="NCBI Taxonomy" id="1798396"/>
    <lineage>
        <taxon>Bacteria</taxon>
        <taxon>Candidatus Gottesmaniibacteriota</taxon>
    </lineage>
</organism>
<dbReference type="EMBL" id="MFJZ01000058">
    <property type="protein sequence ID" value="OGG29110.1"/>
    <property type="molecule type" value="Genomic_DNA"/>
</dbReference>
<dbReference type="SUPFAM" id="SSF51735">
    <property type="entry name" value="NAD(P)-binding Rossmann-fold domains"/>
    <property type="match status" value="1"/>
</dbReference>
<feature type="domain" description="NAD-dependent epimerase/dehydratase" evidence="2">
    <location>
        <begin position="6"/>
        <end position="229"/>
    </location>
</feature>
<proteinExistence type="inferred from homology"/>
<protein>
    <recommendedName>
        <fullName evidence="2">NAD-dependent epimerase/dehydratase domain-containing protein</fullName>
    </recommendedName>
</protein>
<dbReference type="AlphaFoldDB" id="A0A1F6AWS2"/>
<accession>A0A1F6AWS2</accession>
<sequence>MKKNLMLTGATGFLGSHFARRIDLRHYQTHLFSRHANPARNISTMDLTVFSGLQKLVADIEADVIVHLGGLVNLTRDFDVAKKCIDANILGTLNLLEATRGHAPKLFIYVSTEEVYGDASIPYKEETSLTHPPSPYAMTKLAGEHICSMYGKYFGFSVLILRVSTMYGPGETEKRFIPSIIMKALHGKEIPLNSGKKLRDYIFVEDVVDALLACLDWSDRKNSAIVNIGGGKSYTLKSVVEKIVKLCQSTSSIRYGAFPDRVLESDVWNMDITRAKKILHWVPKTPLEAGLLKTIEYYKDK</sequence>
<gene>
    <name evidence="3" type="ORF">A2973_00725</name>
</gene>
<comment type="similarity">
    <text evidence="1">Belongs to the NAD(P)-dependent epimerase/dehydratase family.</text>
</comment>
<evidence type="ECO:0000313" key="4">
    <source>
        <dbReference type="Proteomes" id="UP000176409"/>
    </source>
</evidence>
<comment type="caution">
    <text evidence="3">The sequence shown here is derived from an EMBL/GenBank/DDBJ whole genome shotgun (WGS) entry which is preliminary data.</text>
</comment>
<dbReference type="Proteomes" id="UP000176409">
    <property type="component" value="Unassembled WGS sequence"/>
</dbReference>
<evidence type="ECO:0000313" key="3">
    <source>
        <dbReference type="EMBL" id="OGG29110.1"/>
    </source>
</evidence>
<evidence type="ECO:0000256" key="1">
    <source>
        <dbReference type="ARBA" id="ARBA00007637"/>
    </source>
</evidence>
<dbReference type="PANTHER" id="PTHR43000">
    <property type="entry name" value="DTDP-D-GLUCOSE 4,6-DEHYDRATASE-RELATED"/>
    <property type="match status" value="1"/>
</dbReference>
<dbReference type="STRING" id="1798396.A2973_00725"/>
<dbReference type="InterPro" id="IPR001509">
    <property type="entry name" value="Epimerase_deHydtase"/>
</dbReference>
<dbReference type="Gene3D" id="3.40.50.720">
    <property type="entry name" value="NAD(P)-binding Rossmann-like Domain"/>
    <property type="match status" value="1"/>
</dbReference>
<dbReference type="Pfam" id="PF01370">
    <property type="entry name" value="Epimerase"/>
    <property type="match status" value="1"/>
</dbReference>
<dbReference type="InterPro" id="IPR036291">
    <property type="entry name" value="NAD(P)-bd_dom_sf"/>
</dbReference>
<reference evidence="3 4" key="1">
    <citation type="journal article" date="2016" name="Nat. Commun.">
        <title>Thousands of microbial genomes shed light on interconnected biogeochemical processes in an aquifer system.</title>
        <authorList>
            <person name="Anantharaman K."/>
            <person name="Brown C.T."/>
            <person name="Hug L.A."/>
            <person name="Sharon I."/>
            <person name="Castelle C.J."/>
            <person name="Probst A.J."/>
            <person name="Thomas B.C."/>
            <person name="Singh A."/>
            <person name="Wilkins M.J."/>
            <person name="Karaoz U."/>
            <person name="Brodie E.L."/>
            <person name="Williams K.H."/>
            <person name="Hubbard S.S."/>
            <person name="Banfield J.F."/>
        </authorList>
    </citation>
    <scope>NUCLEOTIDE SEQUENCE [LARGE SCALE GENOMIC DNA]</scope>
</reference>
<name>A0A1F6AWS2_9BACT</name>